<dbReference type="RefSeq" id="WP_195810871.1">
    <property type="nucleotide sequence ID" value="NZ_CP064795.1"/>
</dbReference>
<feature type="domain" description="Multidrug resistance protein MdtA-like barrel-sandwich hybrid" evidence="6">
    <location>
        <begin position="66"/>
        <end position="208"/>
    </location>
</feature>
<dbReference type="InterPro" id="IPR058626">
    <property type="entry name" value="MdtA-like_b-barrel"/>
</dbReference>
<keyword evidence="3" id="KW-0175">Coiled coil</keyword>
<dbReference type="InterPro" id="IPR058625">
    <property type="entry name" value="MdtA-like_BSH"/>
</dbReference>
<dbReference type="InterPro" id="IPR006143">
    <property type="entry name" value="RND_pump_MFP"/>
</dbReference>
<dbReference type="AlphaFoldDB" id="A0A7S9DXI8"/>
<dbReference type="Pfam" id="PF25917">
    <property type="entry name" value="BSH_RND"/>
    <property type="match status" value="1"/>
</dbReference>
<evidence type="ECO:0000259" key="5">
    <source>
        <dbReference type="Pfam" id="PF25876"/>
    </source>
</evidence>
<dbReference type="SUPFAM" id="SSF111369">
    <property type="entry name" value="HlyD-like secretion proteins"/>
    <property type="match status" value="1"/>
</dbReference>
<dbReference type="GO" id="GO:0005886">
    <property type="term" value="C:plasma membrane"/>
    <property type="evidence" value="ECO:0007669"/>
    <property type="project" value="TreeGrafter"/>
</dbReference>
<dbReference type="NCBIfam" id="TIGR01730">
    <property type="entry name" value="RND_mfp"/>
    <property type="match status" value="1"/>
</dbReference>
<feature type="domain" description="Multidrug resistance protein MdtA-like C-terminal permuted SH3" evidence="8">
    <location>
        <begin position="302"/>
        <end position="362"/>
    </location>
</feature>
<comment type="similarity">
    <text evidence="2">Belongs to the membrane fusion protein (MFP) (TC 8.A.1) family.</text>
</comment>
<evidence type="ECO:0000259" key="7">
    <source>
        <dbReference type="Pfam" id="PF25944"/>
    </source>
</evidence>
<keyword evidence="10" id="KW-1185">Reference proteome</keyword>
<dbReference type="Gene3D" id="2.40.30.170">
    <property type="match status" value="1"/>
</dbReference>
<organism evidence="9 10">
    <name type="scientific">Salinimonas marina</name>
    <dbReference type="NCBI Taxonomy" id="2785918"/>
    <lineage>
        <taxon>Bacteria</taxon>
        <taxon>Pseudomonadati</taxon>
        <taxon>Pseudomonadota</taxon>
        <taxon>Gammaproteobacteria</taxon>
        <taxon>Alteromonadales</taxon>
        <taxon>Alteromonadaceae</taxon>
        <taxon>Alteromonas/Salinimonas group</taxon>
        <taxon>Salinimonas</taxon>
    </lineage>
</organism>
<evidence type="ECO:0000259" key="8">
    <source>
        <dbReference type="Pfam" id="PF25967"/>
    </source>
</evidence>
<name>A0A7S9DXI8_9ALTE</name>
<dbReference type="GO" id="GO:0022857">
    <property type="term" value="F:transmembrane transporter activity"/>
    <property type="evidence" value="ECO:0007669"/>
    <property type="project" value="InterPro"/>
</dbReference>
<evidence type="ECO:0000256" key="2">
    <source>
        <dbReference type="ARBA" id="ARBA00009477"/>
    </source>
</evidence>
<dbReference type="PANTHER" id="PTHR30158:SF3">
    <property type="entry name" value="MULTIDRUG EFFLUX PUMP SUBUNIT ACRA-RELATED"/>
    <property type="match status" value="1"/>
</dbReference>
<reference evidence="9 10" key="1">
    <citation type="submission" date="2020-11" db="EMBL/GenBank/DDBJ databases">
        <title>Complete genome sequence for Salinimonas sp. strain G2-b.</title>
        <authorList>
            <person name="Park S.-J."/>
        </authorList>
    </citation>
    <scope>NUCLEOTIDE SEQUENCE [LARGE SCALE GENOMIC DNA]</scope>
    <source>
        <strain evidence="9 10">G2-b</strain>
    </source>
</reference>
<evidence type="ECO:0000259" key="6">
    <source>
        <dbReference type="Pfam" id="PF25917"/>
    </source>
</evidence>
<accession>A0A7S9DXI8</accession>
<evidence type="ECO:0000256" key="4">
    <source>
        <dbReference type="SAM" id="SignalP"/>
    </source>
</evidence>
<feature type="domain" description="Multidrug resistance protein MdtA-like alpha-helical hairpin" evidence="5">
    <location>
        <begin position="106"/>
        <end position="175"/>
    </location>
</feature>
<dbReference type="Proteomes" id="UP000595095">
    <property type="component" value="Chromosome"/>
</dbReference>
<feature type="domain" description="Multidrug resistance protein MdtA-like beta-barrel" evidence="7">
    <location>
        <begin position="212"/>
        <end position="294"/>
    </location>
</feature>
<dbReference type="PROSITE" id="PS51257">
    <property type="entry name" value="PROKAR_LIPOPROTEIN"/>
    <property type="match status" value="1"/>
</dbReference>
<evidence type="ECO:0000256" key="1">
    <source>
        <dbReference type="ARBA" id="ARBA00004519"/>
    </source>
</evidence>
<dbReference type="InterPro" id="IPR058624">
    <property type="entry name" value="MdtA-like_HH"/>
</dbReference>
<feature type="signal peptide" evidence="4">
    <location>
        <begin position="1"/>
        <end position="18"/>
    </location>
</feature>
<dbReference type="GO" id="GO:0030313">
    <property type="term" value="C:cell envelope"/>
    <property type="evidence" value="ECO:0007669"/>
    <property type="project" value="UniProtKB-SubCell"/>
</dbReference>
<dbReference type="KEGG" id="smaa:IT774_00415"/>
<gene>
    <name evidence="9" type="ORF">IT774_00415</name>
</gene>
<comment type="subcellular location">
    <subcellularLocation>
        <location evidence="1">Cell inner membrane</location>
        <topology evidence="1">Lipid-anchor</topology>
    </subcellularLocation>
</comment>
<proteinExistence type="inferred from homology"/>
<dbReference type="InterPro" id="IPR058627">
    <property type="entry name" value="MdtA-like_C"/>
</dbReference>
<protein>
    <submittedName>
        <fullName evidence="9">Efflux RND transporter periplasmic adaptor subunit</fullName>
    </submittedName>
</protein>
<dbReference type="Gene3D" id="1.10.287.470">
    <property type="entry name" value="Helix hairpin bin"/>
    <property type="match status" value="1"/>
</dbReference>
<keyword evidence="4" id="KW-0732">Signal</keyword>
<sequence>MKHIFLAVTASLAVILLAGCSPDSKSGSANQGPQQPAATAVSVVTIERTTVPDILSLPGRITPFQQSQVRPQVAGVITDRLFEEGAVVEKGQQLYQIDDARYKAELASTKADLKSAQANLKTLKAKEKRYKDLLAKNSVSEQEYDDVAAQTDQAEAQIAVAQAAIELARVNVDYTKVYAPISGQISRSYVTEGTLVTANQAQELATITQLDPVFVDMQNSGKAIVELRRSMQNRDEMPVEIVLDEASNSRYERQGKLKFSEVTVDESTGSVTLRAVVPNPDSVLMPGLFVKTNIIKSQEQGLLVPQRATMRQPDGALTVYVVGSNNTVEARVLEVVRSYQSQYLVTSGVSEGDKVIIAGYQKVKPGAQVTPQPWQQDPKKR</sequence>
<evidence type="ECO:0000313" key="9">
    <source>
        <dbReference type="EMBL" id="QPG05788.1"/>
    </source>
</evidence>
<dbReference type="Pfam" id="PF25876">
    <property type="entry name" value="HH_MFP_RND"/>
    <property type="match status" value="1"/>
</dbReference>
<feature type="chain" id="PRO_5032852805" evidence="4">
    <location>
        <begin position="19"/>
        <end position="381"/>
    </location>
</feature>
<dbReference type="Pfam" id="PF25944">
    <property type="entry name" value="Beta-barrel_RND"/>
    <property type="match status" value="1"/>
</dbReference>
<dbReference type="Pfam" id="PF25967">
    <property type="entry name" value="RND-MFP_C"/>
    <property type="match status" value="1"/>
</dbReference>
<dbReference type="GO" id="GO:0046677">
    <property type="term" value="P:response to antibiotic"/>
    <property type="evidence" value="ECO:0007669"/>
    <property type="project" value="TreeGrafter"/>
</dbReference>
<feature type="coiled-coil region" evidence="3">
    <location>
        <begin position="106"/>
        <end position="143"/>
    </location>
</feature>
<dbReference type="Gene3D" id="2.40.50.100">
    <property type="match status" value="1"/>
</dbReference>
<evidence type="ECO:0000313" key="10">
    <source>
        <dbReference type="Proteomes" id="UP000595095"/>
    </source>
</evidence>
<dbReference type="PANTHER" id="PTHR30158">
    <property type="entry name" value="ACRA/E-RELATED COMPONENT OF DRUG EFFLUX TRANSPORTER"/>
    <property type="match status" value="1"/>
</dbReference>
<dbReference type="EMBL" id="CP064795">
    <property type="protein sequence ID" value="QPG05788.1"/>
    <property type="molecule type" value="Genomic_DNA"/>
</dbReference>
<evidence type="ECO:0000256" key="3">
    <source>
        <dbReference type="SAM" id="Coils"/>
    </source>
</evidence>
<dbReference type="Gene3D" id="2.40.420.20">
    <property type="match status" value="1"/>
</dbReference>